<reference evidence="3 4" key="1">
    <citation type="submission" date="2018-10" db="EMBL/GenBank/DDBJ databases">
        <title>Genomic Encyclopedia of Archaeal and Bacterial Type Strains, Phase II (KMG-II): from individual species to whole genera.</title>
        <authorList>
            <person name="Goeker M."/>
        </authorList>
    </citation>
    <scope>NUCLEOTIDE SEQUENCE [LARGE SCALE GENOMIC DNA]</scope>
    <source>
        <strain evidence="3 4">DSM 29537</strain>
    </source>
</reference>
<feature type="transmembrane region" description="Helical" evidence="1">
    <location>
        <begin position="289"/>
        <end position="310"/>
    </location>
</feature>
<feature type="transmembrane region" description="Helical" evidence="1">
    <location>
        <begin position="330"/>
        <end position="348"/>
    </location>
</feature>
<evidence type="ECO:0000313" key="3">
    <source>
        <dbReference type="EMBL" id="RKS22001.1"/>
    </source>
</evidence>
<feature type="domain" description="DUF6161" evidence="2">
    <location>
        <begin position="253"/>
        <end position="408"/>
    </location>
</feature>
<sequence>MKNSEFKKALHLKPEDSILLNQNYSLKIPSENYDHNYDLIGLHKIIGEKKKKWEEDINITEFSNSLKFFNNLFNSIEAAIGNQQTDGSFHQDIINSLDRVTKNVLFPDSSKSLFLQNLHSNYNQYFTGAMAVMTNSIEYGQLGKADYFRGVFLALKFDTQNTDTLSSEEADRKSFMQFKTEFETEKIDILSNFENLVNTTQTQADSEVENLKRLFDSWDSEYSTHLTELQSLANNQIDKSNDAGKALLKKSLTKKIQLEQAYREQMRFQAPAEYWKERATFLNSEGKKFFSWLIGLVILGILILFSLLWFTPEDMLESIFSGSPSKAIRWSIIFITLMSLLFVGIQAIKKAMFSSYHLARDAEEREKLTVFYLSLIKDSTITQEDRSLVLQALFSRSDTGLLKEESSPTMPGILDKIKN</sequence>
<evidence type="ECO:0000313" key="4">
    <source>
        <dbReference type="Proteomes" id="UP000277579"/>
    </source>
</evidence>
<protein>
    <recommendedName>
        <fullName evidence="2">DUF6161 domain-containing protein</fullName>
    </recommendedName>
</protein>
<keyword evidence="4" id="KW-1185">Reference proteome</keyword>
<keyword evidence="1" id="KW-0472">Membrane</keyword>
<evidence type="ECO:0000256" key="1">
    <source>
        <dbReference type="SAM" id="Phobius"/>
    </source>
</evidence>
<dbReference type="InterPro" id="IPR046159">
    <property type="entry name" value="DUF6161"/>
</dbReference>
<keyword evidence="1" id="KW-0812">Transmembrane</keyword>
<gene>
    <name evidence="3" type="ORF">CLV94_2638</name>
</gene>
<keyword evidence="1" id="KW-1133">Transmembrane helix</keyword>
<name>A0A495M7M5_9FLAO</name>
<dbReference type="RefSeq" id="WP_121376922.1">
    <property type="nucleotide sequence ID" value="NZ_RBLC01000003.1"/>
</dbReference>
<organism evidence="3 4">
    <name type="scientific">Flavobacterium endophyticum</name>
    <dbReference type="NCBI Taxonomy" id="1540163"/>
    <lineage>
        <taxon>Bacteria</taxon>
        <taxon>Pseudomonadati</taxon>
        <taxon>Bacteroidota</taxon>
        <taxon>Flavobacteriia</taxon>
        <taxon>Flavobacteriales</taxon>
        <taxon>Flavobacteriaceae</taxon>
        <taxon>Flavobacterium</taxon>
    </lineage>
</organism>
<dbReference type="Proteomes" id="UP000277579">
    <property type="component" value="Unassembled WGS sequence"/>
</dbReference>
<evidence type="ECO:0000259" key="2">
    <source>
        <dbReference type="Pfam" id="PF19658"/>
    </source>
</evidence>
<dbReference type="AlphaFoldDB" id="A0A495M7M5"/>
<dbReference type="OrthoDB" id="6193541at2"/>
<comment type="caution">
    <text evidence="3">The sequence shown here is derived from an EMBL/GenBank/DDBJ whole genome shotgun (WGS) entry which is preliminary data.</text>
</comment>
<dbReference type="Pfam" id="PF19658">
    <property type="entry name" value="DUF6161"/>
    <property type="match status" value="1"/>
</dbReference>
<proteinExistence type="predicted"/>
<accession>A0A495M7M5</accession>
<dbReference type="EMBL" id="RBLC01000003">
    <property type="protein sequence ID" value="RKS22001.1"/>
    <property type="molecule type" value="Genomic_DNA"/>
</dbReference>